<dbReference type="AlphaFoldDB" id="A0A1Q3EDV3"/>
<proteinExistence type="predicted"/>
<keyword evidence="2" id="KW-1185">Reference proteome</keyword>
<gene>
    <name evidence="1" type="ORF">LENED_007246</name>
</gene>
<evidence type="ECO:0000313" key="2">
    <source>
        <dbReference type="Proteomes" id="UP000188533"/>
    </source>
</evidence>
<evidence type="ECO:0000313" key="1">
    <source>
        <dbReference type="EMBL" id="GAW05390.1"/>
    </source>
</evidence>
<dbReference type="Proteomes" id="UP000188533">
    <property type="component" value="Unassembled WGS sequence"/>
</dbReference>
<name>A0A1Q3EDV3_LENED</name>
<comment type="caution">
    <text evidence="1">The sequence shown here is derived from an EMBL/GenBank/DDBJ whole genome shotgun (WGS) entry which is preliminary data.</text>
</comment>
<reference evidence="1 2" key="1">
    <citation type="submission" date="2016-08" db="EMBL/GenBank/DDBJ databases">
        <authorList>
            <consortium name="Lentinula edodes genome sequencing consortium"/>
            <person name="Sakamoto Y."/>
            <person name="Nakade K."/>
            <person name="Sato S."/>
            <person name="Yoshida Y."/>
            <person name="Miyazaki K."/>
            <person name="Natsume S."/>
            <person name="Konno N."/>
        </authorList>
    </citation>
    <scope>NUCLEOTIDE SEQUENCE [LARGE SCALE GENOMIC DNA]</scope>
    <source>
        <strain evidence="1 2">NBRC 111202</strain>
    </source>
</reference>
<accession>A0A1Q3EDV3</accession>
<sequence length="85" mass="9649">MTCYDHKKATGIIEDTLDVDKIVIAKHGRCSFITMEEEKQEALTTIQLCLEFISFQILTINLIAHRALYSGDDIATEADYIIIKN</sequence>
<dbReference type="EMBL" id="BDGU01000248">
    <property type="protein sequence ID" value="GAW05390.1"/>
    <property type="molecule type" value="Genomic_DNA"/>
</dbReference>
<organism evidence="1 2">
    <name type="scientific">Lentinula edodes</name>
    <name type="common">Shiitake mushroom</name>
    <name type="synonym">Lentinus edodes</name>
    <dbReference type="NCBI Taxonomy" id="5353"/>
    <lineage>
        <taxon>Eukaryota</taxon>
        <taxon>Fungi</taxon>
        <taxon>Dikarya</taxon>
        <taxon>Basidiomycota</taxon>
        <taxon>Agaricomycotina</taxon>
        <taxon>Agaricomycetes</taxon>
        <taxon>Agaricomycetidae</taxon>
        <taxon>Agaricales</taxon>
        <taxon>Marasmiineae</taxon>
        <taxon>Omphalotaceae</taxon>
        <taxon>Lentinula</taxon>
    </lineage>
</organism>
<protein>
    <submittedName>
        <fullName evidence="1">Uncharacterized protein</fullName>
    </submittedName>
</protein>
<reference evidence="1 2" key="2">
    <citation type="submission" date="2017-02" db="EMBL/GenBank/DDBJ databases">
        <title>A genome survey and senescence transcriptome analysis in Lentinula edodes.</title>
        <authorList>
            <person name="Sakamoto Y."/>
            <person name="Nakade K."/>
            <person name="Sato S."/>
            <person name="Yoshida Y."/>
            <person name="Miyazaki K."/>
            <person name="Natsume S."/>
            <person name="Konno N."/>
        </authorList>
    </citation>
    <scope>NUCLEOTIDE SEQUENCE [LARGE SCALE GENOMIC DNA]</scope>
    <source>
        <strain evidence="1 2">NBRC 111202</strain>
    </source>
</reference>